<name>A0A292Q6H9_9PEZI</name>
<proteinExistence type="predicted"/>
<reference evidence="1" key="1">
    <citation type="submission" date="2015-10" db="EMBL/GenBank/DDBJ databases">
        <authorList>
            <person name="Regsiter A."/>
            <person name="william w."/>
        </authorList>
    </citation>
    <scope>NUCLEOTIDE SEQUENCE</scope>
    <source>
        <strain evidence="1">Montdore</strain>
    </source>
</reference>
<sequence>MEVFQDKLRELSLAKDLGPGHPITAISDQWKIMQGHNPTDEANLGIEVREAIHNALDKRTDRPPYQGHGILDDPNSPLNSIALGNKEEALLSYYFYQVRPAVIGNLDSVGKPLSKDSTEQRNNIWVSLIF</sequence>
<keyword evidence="2" id="KW-1185">Reference proteome</keyword>
<evidence type="ECO:0000313" key="1">
    <source>
        <dbReference type="EMBL" id="CUS14363.1"/>
    </source>
</evidence>
<dbReference type="AlphaFoldDB" id="A0A292Q6H9"/>
<organism evidence="1 2">
    <name type="scientific">Tuber aestivum</name>
    <name type="common">summer truffle</name>
    <dbReference type="NCBI Taxonomy" id="59557"/>
    <lineage>
        <taxon>Eukaryota</taxon>
        <taxon>Fungi</taxon>
        <taxon>Dikarya</taxon>
        <taxon>Ascomycota</taxon>
        <taxon>Pezizomycotina</taxon>
        <taxon>Pezizomycetes</taxon>
        <taxon>Pezizales</taxon>
        <taxon>Tuberaceae</taxon>
        <taxon>Tuber</taxon>
    </lineage>
</organism>
<dbReference type="EMBL" id="LN890960">
    <property type="protein sequence ID" value="CUS14363.1"/>
    <property type="molecule type" value="Genomic_DNA"/>
</dbReference>
<gene>
    <name evidence="1" type="ORF">GSTUAT00001653001</name>
</gene>
<protein>
    <submittedName>
        <fullName evidence="1">Uncharacterized protein</fullName>
    </submittedName>
</protein>
<accession>A0A292Q6H9</accession>
<evidence type="ECO:0000313" key="2">
    <source>
        <dbReference type="Proteomes" id="UP001412239"/>
    </source>
</evidence>
<dbReference type="Proteomes" id="UP001412239">
    <property type="component" value="Unassembled WGS sequence"/>
</dbReference>